<dbReference type="InterPro" id="IPR058532">
    <property type="entry name" value="YjbR/MT2646/Rv2570-like"/>
</dbReference>
<evidence type="ECO:0000313" key="2">
    <source>
        <dbReference type="Proteomes" id="UP000007947"/>
    </source>
</evidence>
<dbReference type="OrthoDB" id="6167040at2"/>
<dbReference type="AlphaFoldDB" id="F5XPL7"/>
<dbReference type="KEGG" id="mph:MLP_13110"/>
<keyword evidence="2" id="KW-1185">Reference proteome</keyword>
<organism evidence="1 2">
    <name type="scientific">Microlunatus phosphovorus (strain ATCC 700054 / DSM 10555 / JCM 9379 / NBRC 101784 / NCIMB 13414 / VKM Ac-1990 / NM-1)</name>
    <dbReference type="NCBI Taxonomy" id="1032480"/>
    <lineage>
        <taxon>Bacteria</taxon>
        <taxon>Bacillati</taxon>
        <taxon>Actinomycetota</taxon>
        <taxon>Actinomycetes</taxon>
        <taxon>Propionibacteriales</taxon>
        <taxon>Propionibacteriaceae</taxon>
        <taxon>Microlunatus</taxon>
    </lineage>
</organism>
<dbReference type="Pfam" id="PF04237">
    <property type="entry name" value="YjbR"/>
    <property type="match status" value="1"/>
</dbReference>
<accession>F5XPL7</accession>
<dbReference type="Proteomes" id="UP000007947">
    <property type="component" value="Chromosome"/>
</dbReference>
<evidence type="ECO:0008006" key="3">
    <source>
        <dbReference type="Google" id="ProtNLM"/>
    </source>
</evidence>
<reference evidence="1 2" key="1">
    <citation type="submission" date="2011-05" db="EMBL/GenBank/DDBJ databases">
        <title>Whole genome sequence of Microlunatus phosphovorus NM-1.</title>
        <authorList>
            <person name="Hosoyama A."/>
            <person name="Sasaki K."/>
            <person name="Harada T."/>
            <person name="Igarashi R."/>
            <person name="Kawakoshi A."/>
            <person name="Sasagawa M."/>
            <person name="Fukada J."/>
            <person name="Nakamura S."/>
            <person name="Katano Y."/>
            <person name="Hanada S."/>
            <person name="Kamagata Y."/>
            <person name="Nakamura N."/>
            <person name="Yamazaki S."/>
            <person name="Fujita N."/>
        </authorList>
    </citation>
    <scope>NUCLEOTIDE SEQUENCE [LARGE SCALE GENOMIC DNA]</scope>
    <source>
        <strain evidence="2">ATCC 700054 / DSM 10555 / JCM 9379 / NBRC 101784 / NCIMB 13414 / VKM Ac-1990 / NM-1</strain>
    </source>
</reference>
<evidence type="ECO:0000313" key="1">
    <source>
        <dbReference type="EMBL" id="BAK34325.1"/>
    </source>
</evidence>
<gene>
    <name evidence="1" type="ordered locus">MLP_13110</name>
</gene>
<sequence length="124" mass="13911">MATVDEVRAVLVGLPRSSEVLVRDRVKFRVGQIVYVAFSQDETEIGFAFPKEERAALVAARPEVFFLPRESELRFNWVEAWLDALDAEELRELLLDAWRMVVPQRVAREVLGPPGSSRGPGSSG</sequence>
<dbReference type="SUPFAM" id="SSF142906">
    <property type="entry name" value="YjbR-like"/>
    <property type="match status" value="1"/>
</dbReference>
<dbReference type="STRING" id="1032480.MLP_13110"/>
<dbReference type="RefSeq" id="WP_013862208.1">
    <property type="nucleotide sequence ID" value="NC_015635.1"/>
</dbReference>
<name>F5XPL7_MICPN</name>
<proteinExistence type="predicted"/>
<dbReference type="HOGENOM" id="CLU_138549_3_1_11"/>
<dbReference type="eggNOG" id="COG3801">
    <property type="taxonomic scope" value="Bacteria"/>
</dbReference>
<protein>
    <recommendedName>
        <fullName evidence="3">MmcQ/YjbR family DNA-binding protein</fullName>
    </recommendedName>
</protein>
<dbReference type="EMBL" id="AP012204">
    <property type="protein sequence ID" value="BAK34325.1"/>
    <property type="molecule type" value="Genomic_DNA"/>
</dbReference>
<dbReference type="InterPro" id="IPR038056">
    <property type="entry name" value="YjbR-like_sf"/>
</dbReference>